<evidence type="ECO:0000256" key="1">
    <source>
        <dbReference type="SAM" id="SignalP"/>
    </source>
</evidence>
<keyword evidence="1" id="KW-0732">Signal</keyword>
<dbReference type="PROSITE" id="PS51257">
    <property type="entry name" value="PROKAR_LIPOPROTEIN"/>
    <property type="match status" value="1"/>
</dbReference>
<feature type="domain" description="DUF2846" evidence="2">
    <location>
        <begin position="43"/>
        <end position="128"/>
    </location>
</feature>
<feature type="chain" id="PRO_5046070041" evidence="1">
    <location>
        <begin position="28"/>
        <end position="157"/>
    </location>
</feature>
<evidence type="ECO:0000313" key="4">
    <source>
        <dbReference type="Proteomes" id="UP000696184"/>
    </source>
</evidence>
<feature type="signal peptide" evidence="1">
    <location>
        <begin position="1"/>
        <end position="27"/>
    </location>
</feature>
<accession>A0ABS0U350</accession>
<organism evidence="3 4">
    <name type="scientific">Xenorhabdus lircayensis</name>
    <dbReference type="NCBI Taxonomy" id="2763499"/>
    <lineage>
        <taxon>Bacteria</taxon>
        <taxon>Pseudomonadati</taxon>
        <taxon>Pseudomonadota</taxon>
        <taxon>Gammaproteobacteria</taxon>
        <taxon>Enterobacterales</taxon>
        <taxon>Morganellaceae</taxon>
        <taxon>Xenorhabdus</taxon>
    </lineage>
</organism>
<dbReference type="Pfam" id="PF11008">
    <property type="entry name" value="DUF2846"/>
    <property type="match status" value="1"/>
</dbReference>
<dbReference type="EMBL" id="JACOII010000024">
    <property type="protein sequence ID" value="MBI6548323.1"/>
    <property type="molecule type" value="Genomic_DNA"/>
</dbReference>
<gene>
    <name evidence="3" type="ORF">H8A87_06175</name>
</gene>
<evidence type="ECO:0000259" key="2">
    <source>
        <dbReference type="Pfam" id="PF11008"/>
    </source>
</evidence>
<comment type="caution">
    <text evidence="3">The sequence shown here is derived from an EMBL/GenBank/DDBJ whole genome shotgun (WGS) entry which is preliminary data.</text>
</comment>
<evidence type="ECO:0000313" key="3">
    <source>
        <dbReference type="EMBL" id="MBI6548323.1"/>
    </source>
</evidence>
<protein>
    <submittedName>
        <fullName evidence="3">DUF2846 domain-containing protein</fullName>
    </submittedName>
</protein>
<name>A0ABS0U350_9GAMM</name>
<keyword evidence="4" id="KW-1185">Reference proteome</keyword>
<dbReference type="InterPro" id="IPR022548">
    <property type="entry name" value="DUF2846"/>
</dbReference>
<dbReference type="PIRSF" id="PIRSF012335">
    <property type="entry name" value="UCP012335"/>
    <property type="match status" value="1"/>
</dbReference>
<dbReference type="InterPro" id="IPR016596">
    <property type="entry name" value="UCP012335"/>
</dbReference>
<dbReference type="Proteomes" id="UP000696184">
    <property type="component" value="Unassembled WGS sequence"/>
</dbReference>
<sequence>MNTKRLLLSASLLGALLLSGCASVPLATEQESAKAKSFPAPDESKSGLYIYRDSFVGKALKKDIYVDGKCIGETADKTFFYTQVSGGQNHKISTESEFSPNDLSIFTESGKNYFVRQYIKMGFFVGGAGLSESTEGEGKNVISKADVHLAKEGHCNN</sequence>
<reference evidence="3 4" key="1">
    <citation type="submission" date="2020-08" db="EMBL/GenBank/DDBJ databases">
        <title>Description of Xenorhabdus lircayensis sp. nov., the symbiotic bacterium associated with the entomopathogenic nematode Steirnernema unicornum.</title>
        <authorList>
            <person name="Castaneda-Alvarez C."/>
            <person name="Prodan S."/>
            <person name="Zamorano A."/>
            <person name="San-Blas E."/>
            <person name="Aballay E."/>
        </authorList>
    </citation>
    <scope>NUCLEOTIDE SEQUENCE [LARGE SCALE GENOMIC DNA]</scope>
    <source>
        <strain evidence="3 4">VLS</strain>
    </source>
</reference>
<proteinExistence type="predicted"/>